<reference evidence="1" key="1">
    <citation type="submission" date="2022-12" db="EMBL/GenBank/DDBJ databases">
        <title>Clostridium sp. nov., isolated from industrial wastewater.</title>
        <authorList>
            <person name="Jiayan W."/>
        </authorList>
    </citation>
    <scope>NUCLEOTIDE SEQUENCE</scope>
    <source>
        <strain evidence="1">ZC22-4</strain>
    </source>
</reference>
<comment type="caution">
    <text evidence="1">The sequence shown here is derived from an EMBL/GenBank/DDBJ whole genome shotgun (WGS) entry which is preliminary data.</text>
</comment>
<organism evidence="1 2">
    <name type="scientific">Clostridium brassicae</name>
    <dbReference type="NCBI Taxonomy" id="2999072"/>
    <lineage>
        <taxon>Bacteria</taxon>
        <taxon>Bacillati</taxon>
        <taxon>Bacillota</taxon>
        <taxon>Clostridia</taxon>
        <taxon>Eubacteriales</taxon>
        <taxon>Clostridiaceae</taxon>
        <taxon>Clostridium</taxon>
    </lineage>
</organism>
<evidence type="ECO:0000313" key="2">
    <source>
        <dbReference type="Proteomes" id="UP001144612"/>
    </source>
</evidence>
<dbReference type="Proteomes" id="UP001144612">
    <property type="component" value="Unassembled WGS sequence"/>
</dbReference>
<sequence>MDKLNSELVEPKIPGAYYIAVKLNDGLDYNNYTAKIKNTSTELVYDDSVKKFFYDDYKTSPSSVTIVIIEKSSGKTQEVILNKVIL</sequence>
<evidence type="ECO:0000313" key="1">
    <source>
        <dbReference type="EMBL" id="MCY6959362.1"/>
    </source>
</evidence>
<gene>
    <name evidence="1" type="ORF">OW729_12160</name>
</gene>
<protein>
    <submittedName>
        <fullName evidence="1">Uncharacterized protein</fullName>
    </submittedName>
</protein>
<dbReference type="RefSeq" id="WP_268061791.1">
    <property type="nucleotide sequence ID" value="NZ_JAPQFJ010000012.1"/>
</dbReference>
<name>A0ABT4DAM5_9CLOT</name>
<accession>A0ABT4DAM5</accession>
<keyword evidence="2" id="KW-1185">Reference proteome</keyword>
<dbReference type="EMBL" id="JAPQFJ010000012">
    <property type="protein sequence ID" value="MCY6959362.1"/>
    <property type="molecule type" value="Genomic_DNA"/>
</dbReference>
<proteinExistence type="predicted"/>